<evidence type="ECO:0000313" key="1">
    <source>
        <dbReference type="EMBL" id="AGF97498.1"/>
    </source>
</evidence>
<sequence>MSGLFRNIKVLESRATSLKFEKSGAFLQRQLLESNTKDQGYPGKGY</sequence>
<protein>
    <submittedName>
        <fullName evidence="1">Uncharacterized protein</fullName>
    </submittedName>
</protein>
<proteinExistence type="predicted"/>
<dbReference type="KEGG" id="mmaz:MmTuc01_2170"/>
<organism evidence="1 2">
    <name type="scientific">Methanosarcina mazei Tuc01</name>
    <dbReference type="NCBI Taxonomy" id="1236903"/>
    <lineage>
        <taxon>Archaea</taxon>
        <taxon>Methanobacteriati</taxon>
        <taxon>Methanobacteriota</taxon>
        <taxon>Stenosarchaea group</taxon>
        <taxon>Methanomicrobia</taxon>
        <taxon>Methanosarcinales</taxon>
        <taxon>Methanosarcinaceae</taxon>
        <taxon>Methanosarcina</taxon>
    </lineage>
</organism>
<accession>M1QBC4</accession>
<reference evidence="1 2" key="1">
    <citation type="journal article" date="2013" name="Genome Announc.">
        <title>Complete Genome of a Methanosarcina mazei Strain Isolated from Sediment Samples from an Amazonian Flooded Area.</title>
        <authorList>
            <person name="Assis das Gracas D."/>
            <person name="Thiago Juca Ramos R."/>
            <person name="Vieira Araujo A.C."/>
            <person name="Zahlouth R."/>
            <person name="Ribeiro Carneiro A."/>
            <person name="Souza Lopes T."/>
            <person name="Azevedo Barauna R."/>
            <person name="Azevedo V."/>
            <person name="Cruz Schneider M.P."/>
            <person name="Pellizari V.H."/>
            <person name="Silva A."/>
        </authorList>
    </citation>
    <scope>NUCLEOTIDE SEQUENCE [LARGE SCALE GENOMIC DNA]</scope>
    <source>
        <strain evidence="1 2">Tuc01</strain>
    </source>
</reference>
<dbReference type="AlphaFoldDB" id="M1QBC4"/>
<evidence type="ECO:0000313" key="2">
    <source>
        <dbReference type="Proteomes" id="UP000011718"/>
    </source>
</evidence>
<dbReference type="BioCyc" id="MMAZ1236903:G139K-2077-MONOMER"/>
<gene>
    <name evidence="1" type="ORF">MmTuc01_2170</name>
</gene>
<dbReference type="Proteomes" id="UP000011718">
    <property type="component" value="Chromosome"/>
</dbReference>
<dbReference type="HOGENOM" id="CLU_3178593_0_0_2"/>
<name>M1QBC4_METMZ</name>
<dbReference type="EMBL" id="CP004144">
    <property type="protein sequence ID" value="AGF97498.1"/>
    <property type="molecule type" value="Genomic_DNA"/>
</dbReference>